<dbReference type="Proteomes" id="UP001302257">
    <property type="component" value="Chromosome"/>
</dbReference>
<evidence type="ECO:0000256" key="1">
    <source>
        <dbReference type="SAM" id="Phobius"/>
    </source>
</evidence>
<evidence type="ECO:0000313" key="2">
    <source>
        <dbReference type="EMBL" id="WNO05212.1"/>
    </source>
</evidence>
<proteinExistence type="predicted"/>
<name>A0ABZ0AZY1_9BURK</name>
<dbReference type="EMBL" id="CP132507">
    <property type="protein sequence ID" value="WNO05212.1"/>
    <property type="molecule type" value="Genomic_DNA"/>
</dbReference>
<accession>A0ABZ0AZY1</accession>
<evidence type="ECO:0008006" key="4">
    <source>
        <dbReference type="Google" id="ProtNLM"/>
    </source>
</evidence>
<feature type="transmembrane region" description="Helical" evidence="1">
    <location>
        <begin position="21"/>
        <end position="40"/>
    </location>
</feature>
<protein>
    <recommendedName>
        <fullName evidence="4">MSHA biogenesis protein MshJ</fullName>
    </recommendedName>
</protein>
<organism evidence="2 3">
    <name type="scientific">Rhodoferax mekongensis</name>
    <dbReference type="NCBI Taxonomy" id="3068341"/>
    <lineage>
        <taxon>Bacteria</taxon>
        <taxon>Pseudomonadati</taxon>
        <taxon>Pseudomonadota</taxon>
        <taxon>Betaproteobacteria</taxon>
        <taxon>Burkholderiales</taxon>
        <taxon>Comamonadaceae</taxon>
        <taxon>Rhodoferax</taxon>
    </lineage>
</organism>
<gene>
    <name evidence="2" type="ORF">RAN89_01975</name>
</gene>
<reference evidence="2 3" key="1">
    <citation type="submission" date="2023-08" db="EMBL/GenBank/DDBJ databases">
        <title>Rhodoferax potami sp. nov. and Rhodoferax mekongensis sp. nov., isolated from the Mekong River in Thailand.</title>
        <authorList>
            <person name="Kitikhun S."/>
            <person name="Charoenyingcharoen P."/>
            <person name="Siriarchawattana P."/>
            <person name="Likhitrattanapisal S."/>
            <person name="Nilsakha T."/>
            <person name="Chanpet A."/>
            <person name="Rattanawaree P."/>
            <person name="Ingsriswang S."/>
        </authorList>
    </citation>
    <scope>NUCLEOTIDE SEQUENCE [LARGE SCALE GENOMIC DNA]</scope>
    <source>
        <strain evidence="2 3">TBRC 17307</strain>
    </source>
</reference>
<keyword evidence="1" id="KW-0472">Membrane</keyword>
<keyword evidence="1" id="KW-1133">Transmembrane helix</keyword>
<dbReference type="RefSeq" id="WP_313867997.1">
    <property type="nucleotide sequence ID" value="NZ_CP132507.1"/>
</dbReference>
<evidence type="ECO:0000313" key="3">
    <source>
        <dbReference type="Proteomes" id="UP001302257"/>
    </source>
</evidence>
<sequence>MTAWWAAQAGRINALSLRERLFLFLSLLVVILAIADVLWLTPAQTAYKQTQQRFLSQSAEVNRLRAELAAVSKPVDGSADLRAEVAQSQARIEALRAEIAAIAPGTSAGSEALEQVLVQFLKRSPGLRLVSSGTVPAEAGANDATNTPGIQRRGLELKVAGPYADLTRYVQSLEQALPRLRWGSMQLAVDKQTPELTLRVYVLEVQP</sequence>
<keyword evidence="3" id="KW-1185">Reference proteome</keyword>
<keyword evidence="1" id="KW-0812">Transmembrane</keyword>